<keyword evidence="2" id="KW-1185">Reference proteome</keyword>
<dbReference type="GeneID" id="9615005"/>
<gene>
    <name evidence="1" type="ORF">VOLCADRAFT_106993</name>
</gene>
<organism evidence="2">
    <name type="scientific">Volvox carteri f. nagariensis</name>
    <dbReference type="NCBI Taxonomy" id="3068"/>
    <lineage>
        <taxon>Eukaryota</taxon>
        <taxon>Viridiplantae</taxon>
        <taxon>Chlorophyta</taxon>
        <taxon>core chlorophytes</taxon>
        <taxon>Chlorophyceae</taxon>
        <taxon>CS clade</taxon>
        <taxon>Chlamydomonadales</taxon>
        <taxon>Volvocaceae</taxon>
        <taxon>Volvox</taxon>
    </lineage>
</organism>
<accession>D8UB86</accession>
<dbReference type="KEGG" id="vcn:VOLCADRAFT_106993"/>
<name>D8UB86_VOLCA</name>
<reference evidence="1 2" key="1">
    <citation type="journal article" date="2010" name="Science">
        <title>Genomic analysis of organismal complexity in the multicellular green alga Volvox carteri.</title>
        <authorList>
            <person name="Prochnik S.E."/>
            <person name="Umen J."/>
            <person name="Nedelcu A.M."/>
            <person name="Hallmann A."/>
            <person name="Miller S.M."/>
            <person name="Nishii I."/>
            <person name="Ferris P."/>
            <person name="Kuo A."/>
            <person name="Mitros T."/>
            <person name="Fritz-Laylin L.K."/>
            <person name="Hellsten U."/>
            <person name="Chapman J."/>
            <person name="Simakov O."/>
            <person name="Rensing S.A."/>
            <person name="Terry A."/>
            <person name="Pangilinan J."/>
            <person name="Kapitonov V."/>
            <person name="Jurka J."/>
            <person name="Salamov A."/>
            <person name="Shapiro H."/>
            <person name="Schmutz J."/>
            <person name="Grimwood J."/>
            <person name="Lindquist E."/>
            <person name="Lucas S."/>
            <person name="Grigoriev I.V."/>
            <person name="Schmitt R."/>
            <person name="Kirk D."/>
            <person name="Rokhsar D.S."/>
        </authorList>
    </citation>
    <scope>NUCLEOTIDE SEQUENCE [LARGE SCALE GENOMIC DNA]</scope>
    <source>
        <strain evidence="2">f. Nagariensis / Eve</strain>
    </source>
</reference>
<sequence length="335" mass="38090">MAAVKTFVCRSLDDESLRNMLGELETPFKGVLDLRFQKLGLDAIDTVVEFLRRNSDAIVCVGQNNFYFPQLCKKLKHDGGLELLENRRLTFGWSEPEMTCDYMFLEAFKNDRTLKLEEALQALSALMVQENEKRLEILKQQEAAAKKRAEEELKYQRRLLAFEGFNKTVNNLIEYCVMDTVDDIMRDVKGYELLSREHNRKIWSNAGEEIAEVDGLLWYEPPATSAGKNVLVIVEGKSNMTDDEFAKVPKTVSRFVEAISQADDVDNITNKAFHIKFRRQCGDLKAFSGVEVYVAVGAPVMRSDIIQAAREKGYLIITRNEGGYSALNGDTWLKG</sequence>
<dbReference type="RefSeq" id="XP_002955925.1">
    <property type="nucleotide sequence ID" value="XM_002955879.1"/>
</dbReference>
<protein>
    <submittedName>
        <fullName evidence="1">Uncharacterized protein</fullName>
    </submittedName>
</protein>
<dbReference type="AlphaFoldDB" id="D8UB86"/>
<dbReference type="EMBL" id="GL378376">
    <property type="protein sequence ID" value="EFJ43126.1"/>
    <property type="molecule type" value="Genomic_DNA"/>
</dbReference>
<evidence type="ECO:0000313" key="2">
    <source>
        <dbReference type="Proteomes" id="UP000001058"/>
    </source>
</evidence>
<proteinExistence type="predicted"/>
<evidence type="ECO:0000313" key="1">
    <source>
        <dbReference type="EMBL" id="EFJ43126.1"/>
    </source>
</evidence>
<dbReference type="InParanoid" id="D8UB86"/>
<dbReference type="Proteomes" id="UP000001058">
    <property type="component" value="Unassembled WGS sequence"/>
</dbReference>